<dbReference type="InParanoid" id="A0A1H9I304"/>
<dbReference type="RefSeq" id="WP_090169249.1">
    <property type="nucleotide sequence ID" value="NZ_FOFB01000014.1"/>
</dbReference>
<dbReference type="EMBL" id="FOFB01000014">
    <property type="protein sequence ID" value="SEQ68918.1"/>
    <property type="molecule type" value="Genomic_DNA"/>
</dbReference>
<name>A0A1H9I304_9BACT</name>
<keyword evidence="3" id="KW-1185">Reference proteome</keyword>
<dbReference type="AlphaFoldDB" id="A0A1H9I304"/>
<dbReference type="Proteomes" id="UP000199021">
    <property type="component" value="Unassembled WGS sequence"/>
</dbReference>
<accession>A0A1H9I304</accession>
<evidence type="ECO:0008006" key="4">
    <source>
        <dbReference type="Google" id="ProtNLM"/>
    </source>
</evidence>
<evidence type="ECO:0000256" key="1">
    <source>
        <dbReference type="ARBA" id="ARBA00093770"/>
    </source>
</evidence>
<evidence type="ECO:0000313" key="3">
    <source>
        <dbReference type="Proteomes" id="UP000199021"/>
    </source>
</evidence>
<gene>
    <name evidence="2" type="ORF">SAMN05444359_11417</name>
</gene>
<comment type="similarity">
    <text evidence="1">Belongs to the Rv0495c family.</text>
</comment>
<dbReference type="InterPro" id="IPR021458">
    <property type="entry name" value="Rv0495c"/>
</dbReference>
<evidence type="ECO:0000313" key="2">
    <source>
        <dbReference type="EMBL" id="SEQ68918.1"/>
    </source>
</evidence>
<sequence>MYLVGSVLVSDDVVEEQFACDLNACKGACCWEGDFGAPLEADELARLEEVYPEVAPLLSAAGRAAIAEQGLYTENETADGHDTPLIDNAACAYMTYDELGTAQCGIELAHRAGKIDWKKPISCHLYPIRVKANKQAGFEALNYDRWDICSAACTKGAKEKIRVFEFARPALIRKYGEAWYEELEAAVMEL</sequence>
<organism evidence="2 3">
    <name type="scientific">Neolewinella agarilytica</name>
    <dbReference type="NCBI Taxonomy" id="478744"/>
    <lineage>
        <taxon>Bacteria</taxon>
        <taxon>Pseudomonadati</taxon>
        <taxon>Bacteroidota</taxon>
        <taxon>Saprospiria</taxon>
        <taxon>Saprospirales</taxon>
        <taxon>Lewinellaceae</taxon>
        <taxon>Neolewinella</taxon>
    </lineage>
</organism>
<dbReference type="OrthoDB" id="597501at2"/>
<proteinExistence type="inferred from homology"/>
<dbReference type="Pfam" id="PF11307">
    <property type="entry name" value="DUF3109"/>
    <property type="match status" value="1"/>
</dbReference>
<reference evidence="3" key="1">
    <citation type="submission" date="2016-10" db="EMBL/GenBank/DDBJ databases">
        <authorList>
            <person name="Varghese N."/>
            <person name="Submissions S."/>
        </authorList>
    </citation>
    <scope>NUCLEOTIDE SEQUENCE [LARGE SCALE GENOMIC DNA]</scope>
    <source>
        <strain evidence="3">DSM 24740</strain>
    </source>
</reference>
<dbReference type="STRING" id="478744.SAMN05444359_11417"/>
<protein>
    <recommendedName>
        <fullName evidence="4">DUF3109 family protein</fullName>
    </recommendedName>
</protein>